<gene>
    <name evidence="1" type="ORF">FRZ06_13345</name>
</gene>
<name>A0ACD1AD92_9FIRM</name>
<accession>A0ACD1AD92</accession>
<reference evidence="1" key="1">
    <citation type="submission" date="2019-08" db="EMBL/GenBank/DDBJ databases">
        <title>Genome sequence of Clostridiales bacterium MT110.</title>
        <authorList>
            <person name="Cao J."/>
        </authorList>
    </citation>
    <scope>NUCLEOTIDE SEQUENCE</scope>
    <source>
        <strain evidence="1">MT110</strain>
    </source>
</reference>
<evidence type="ECO:0000313" key="2">
    <source>
        <dbReference type="Proteomes" id="UP000594014"/>
    </source>
</evidence>
<dbReference type="EMBL" id="CP042469">
    <property type="protein sequence ID" value="QOX64254.1"/>
    <property type="molecule type" value="Genomic_DNA"/>
</dbReference>
<evidence type="ECO:0000313" key="1">
    <source>
        <dbReference type="EMBL" id="QOX64254.1"/>
    </source>
</evidence>
<keyword evidence="2" id="KW-1185">Reference proteome</keyword>
<protein>
    <submittedName>
        <fullName evidence="1">CoA-acylating methylmalonate-semialdehyde dehydrogenase</fullName>
    </submittedName>
</protein>
<organism evidence="1 2">
    <name type="scientific">Anoxybacterium hadale</name>
    <dbReference type="NCBI Taxonomy" id="3408580"/>
    <lineage>
        <taxon>Bacteria</taxon>
        <taxon>Bacillati</taxon>
        <taxon>Bacillota</taxon>
        <taxon>Clostridia</taxon>
        <taxon>Peptostreptococcales</taxon>
        <taxon>Anaerovoracaceae</taxon>
        <taxon>Anoxybacterium</taxon>
    </lineage>
</organism>
<dbReference type="Proteomes" id="UP000594014">
    <property type="component" value="Chromosome"/>
</dbReference>
<proteinExistence type="predicted"/>
<sequence length="498" mass="54401">MNQLKYFCNGQFVESTTEKYMDVYNPSTGELLAQAPCCTEAEVLKAIEAASAAFPAWRDTPAAKRQELFFKLRELIVKHEEELTDLIAREHGKVWKEAQGDLAKALEPTEYACNIANHMMGESFMDTSKGIDSVSYREPLGVFAGIAPFNFPAMIPVGWMAPICIATGNTMVLKASSTTPLTTLRFAELYKEAGFPDGVFNVVTCSRNEAEILLKHKDVKGVSFVGTTGVGLHVYSTAAAHGKRVQAQTEAKNHGLVLKDAPLARTAAGIISAAFGCAGERCMALPVIVAEEAIADQLVEELVQQISKLKIGPAYDKGSDMGPVVTEKHRQSILKWIETGIAEGAKLVLDGRDVTVPGYENGFYLGHTIFDHVTPKMSIGNREIFGPVLCIKRVKDFDEGLAVMNSSPFANGSIIFTQSGYYARKFAKYTDGGMVGVNVPIPVPYGIFPFSGHKDSFFGDLHCVGKDGVRFFTETKCVTTRWFEEDELTQTKLSGWGN</sequence>